<keyword evidence="2" id="KW-0732">Signal</keyword>
<dbReference type="Proteomes" id="UP001162164">
    <property type="component" value="Unassembled WGS sequence"/>
</dbReference>
<keyword evidence="1" id="KW-0433">Leucine-rich repeat</keyword>
<dbReference type="InterPro" id="IPR001611">
    <property type="entry name" value="Leu-rich_rpt"/>
</dbReference>
<dbReference type="Pfam" id="PF13855">
    <property type="entry name" value="LRR_8"/>
    <property type="match status" value="2"/>
</dbReference>
<organism evidence="4 5">
    <name type="scientific">Molorchus minor</name>
    <dbReference type="NCBI Taxonomy" id="1323400"/>
    <lineage>
        <taxon>Eukaryota</taxon>
        <taxon>Metazoa</taxon>
        <taxon>Ecdysozoa</taxon>
        <taxon>Arthropoda</taxon>
        <taxon>Hexapoda</taxon>
        <taxon>Insecta</taxon>
        <taxon>Pterygota</taxon>
        <taxon>Neoptera</taxon>
        <taxon>Endopterygota</taxon>
        <taxon>Coleoptera</taxon>
        <taxon>Polyphaga</taxon>
        <taxon>Cucujiformia</taxon>
        <taxon>Chrysomeloidea</taxon>
        <taxon>Cerambycidae</taxon>
        <taxon>Lamiinae</taxon>
        <taxon>Monochamini</taxon>
        <taxon>Molorchus</taxon>
    </lineage>
</organism>
<dbReference type="PANTHER" id="PTHR24373:SF370">
    <property type="entry name" value="FISH-LIPS, ISOFORM E"/>
    <property type="match status" value="1"/>
</dbReference>
<evidence type="ECO:0000256" key="3">
    <source>
        <dbReference type="ARBA" id="ARBA00022737"/>
    </source>
</evidence>
<comment type="caution">
    <text evidence="4">The sequence shown here is derived from an EMBL/GenBank/DDBJ whole genome shotgun (WGS) entry which is preliminary data.</text>
</comment>
<dbReference type="PANTHER" id="PTHR24373">
    <property type="entry name" value="SLIT RELATED LEUCINE-RICH REPEAT NEURONAL PROTEIN"/>
    <property type="match status" value="1"/>
</dbReference>
<dbReference type="Pfam" id="PF00560">
    <property type="entry name" value="LRR_1"/>
    <property type="match status" value="1"/>
</dbReference>
<dbReference type="EMBL" id="JAPWTJ010001098">
    <property type="protein sequence ID" value="KAJ8973840.1"/>
    <property type="molecule type" value="Genomic_DNA"/>
</dbReference>
<evidence type="ECO:0000313" key="4">
    <source>
        <dbReference type="EMBL" id="KAJ8973840.1"/>
    </source>
</evidence>
<sequence length="273" mass="31554">MHNNTIQKIYPEAFTNLTHLRKLSINGNNLITISKDIFTNLPVQDLTLSGNKISSIETMAMKNLPNLTKLKLHGNSLTDLFVHTILSYPETLEILWLQNNSFTAVTNYMLYRLSNLRVLNVGFNSISFIEANSFNNTPILETLVLTHNVIKELDGSIYKALGMDYLKKLYLDNNRLMFLPSSFFFRLNNLERITLVGNPWFCGCLDVIHRFLFENHILEKCAGDYRNGTRAICVSDTVEDMTCKYVYNNDLSEYYELNKRKNPLYKLPIQCIL</sequence>
<name>A0ABQ9J6R3_9CUCU</name>
<evidence type="ECO:0000256" key="2">
    <source>
        <dbReference type="ARBA" id="ARBA00022729"/>
    </source>
</evidence>
<evidence type="ECO:0000313" key="5">
    <source>
        <dbReference type="Proteomes" id="UP001162164"/>
    </source>
</evidence>
<keyword evidence="3" id="KW-0677">Repeat</keyword>
<accession>A0ABQ9J6R3</accession>
<evidence type="ECO:0000256" key="1">
    <source>
        <dbReference type="ARBA" id="ARBA00022614"/>
    </source>
</evidence>
<dbReference type="InterPro" id="IPR050328">
    <property type="entry name" value="Dev_Immune_Receptor"/>
</dbReference>
<dbReference type="SMART" id="SM00369">
    <property type="entry name" value="LRR_TYP"/>
    <property type="match status" value="4"/>
</dbReference>
<protein>
    <submittedName>
        <fullName evidence="4">Uncharacterized protein</fullName>
    </submittedName>
</protein>
<dbReference type="InterPro" id="IPR003591">
    <property type="entry name" value="Leu-rich_rpt_typical-subtyp"/>
</dbReference>
<keyword evidence="5" id="KW-1185">Reference proteome</keyword>
<dbReference type="SUPFAM" id="SSF52058">
    <property type="entry name" value="L domain-like"/>
    <property type="match status" value="1"/>
</dbReference>
<proteinExistence type="predicted"/>
<dbReference type="InterPro" id="IPR032675">
    <property type="entry name" value="LRR_dom_sf"/>
</dbReference>
<dbReference type="Gene3D" id="3.80.10.10">
    <property type="entry name" value="Ribonuclease Inhibitor"/>
    <property type="match status" value="2"/>
</dbReference>
<gene>
    <name evidence="4" type="ORF">NQ317_017997</name>
</gene>
<reference evidence="4" key="1">
    <citation type="journal article" date="2023" name="Insect Mol. Biol.">
        <title>Genome sequencing provides insights into the evolution of gene families encoding plant cell wall-degrading enzymes in longhorned beetles.</title>
        <authorList>
            <person name="Shin N.R."/>
            <person name="Okamura Y."/>
            <person name="Kirsch R."/>
            <person name="Pauchet Y."/>
        </authorList>
    </citation>
    <scope>NUCLEOTIDE SEQUENCE</scope>
    <source>
        <strain evidence="4">MMC_N1</strain>
    </source>
</reference>